<dbReference type="AlphaFoldDB" id="A0A328ADZ2"/>
<sequence>MKPYLIALAMGLAAGLLYGAFQVRSPAPPVIALVGLFGMLVGEQVPARIRQLVARPAGLAETRTDADRDIRRVPLSPRPPPQPGADG</sequence>
<dbReference type="InterPro" id="IPR009872">
    <property type="entry name" value="DUF1427"/>
</dbReference>
<gene>
    <name evidence="2" type="ORF">DJ018_10970</name>
</gene>
<keyword evidence="3" id="KW-1185">Reference proteome</keyword>
<dbReference type="Pfam" id="PF07235">
    <property type="entry name" value="DUF1427"/>
    <property type="match status" value="1"/>
</dbReference>
<evidence type="ECO:0000256" key="1">
    <source>
        <dbReference type="SAM" id="MobiDB-lite"/>
    </source>
</evidence>
<name>A0A328ADZ2_9CAUL</name>
<reference evidence="3" key="1">
    <citation type="submission" date="2018-05" db="EMBL/GenBank/DDBJ databases">
        <authorList>
            <person name="Li X."/>
        </authorList>
    </citation>
    <scope>NUCLEOTIDE SEQUENCE [LARGE SCALE GENOMIC DNA]</scope>
    <source>
        <strain evidence="3">YIM 73061</strain>
    </source>
</reference>
<comment type="caution">
    <text evidence="2">The sequence shown here is derived from an EMBL/GenBank/DDBJ whole genome shotgun (WGS) entry which is preliminary data.</text>
</comment>
<organism evidence="2 3">
    <name type="scientific">Phenylobacterium deserti</name>
    <dbReference type="NCBI Taxonomy" id="1914756"/>
    <lineage>
        <taxon>Bacteria</taxon>
        <taxon>Pseudomonadati</taxon>
        <taxon>Pseudomonadota</taxon>
        <taxon>Alphaproteobacteria</taxon>
        <taxon>Caulobacterales</taxon>
        <taxon>Caulobacteraceae</taxon>
        <taxon>Phenylobacterium</taxon>
    </lineage>
</organism>
<protein>
    <submittedName>
        <fullName evidence="2">XapX domain-containing protein</fullName>
    </submittedName>
</protein>
<feature type="compositionally biased region" description="Pro residues" evidence="1">
    <location>
        <begin position="76"/>
        <end position="87"/>
    </location>
</feature>
<dbReference type="Proteomes" id="UP000249725">
    <property type="component" value="Unassembled WGS sequence"/>
</dbReference>
<accession>A0A328ADZ2</accession>
<dbReference type="OrthoDB" id="4302993at2"/>
<evidence type="ECO:0000313" key="2">
    <source>
        <dbReference type="EMBL" id="RAK52707.1"/>
    </source>
</evidence>
<dbReference type="EMBL" id="QFYR01000002">
    <property type="protein sequence ID" value="RAK52707.1"/>
    <property type="molecule type" value="Genomic_DNA"/>
</dbReference>
<dbReference type="RefSeq" id="WP_111514992.1">
    <property type="nucleotide sequence ID" value="NZ_QFYR01000002.1"/>
</dbReference>
<feature type="region of interest" description="Disordered" evidence="1">
    <location>
        <begin position="58"/>
        <end position="87"/>
    </location>
</feature>
<proteinExistence type="predicted"/>
<dbReference type="NCBIfam" id="TIGR03510">
    <property type="entry name" value="XapX"/>
    <property type="match status" value="1"/>
</dbReference>
<evidence type="ECO:0000313" key="3">
    <source>
        <dbReference type="Proteomes" id="UP000249725"/>
    </source>
</evidence>
<feature type="compositionally biased region" description="Basic and acidic residues" evidence="1">
    <location>
        <begin position="62"/>
        <end position="72"/>
    </location>
</feature>
<dbReference type="InterPro" id="IPR020017">
    <property type="entry name" value="XapX_domain"/>
</dbReference>